<reference evidence="10" key="1">
    <citation type="journal article" date="2021" name="Environ. Microbiol.">
        <title>Genomic characterization of three novel Desulfobacterota classes expand the metabolic and phylogenetic diversity of the phylum.</title>
        <authorList>
            <person name="Murphy C.L."/>
            <person name="Biggerstaff J."/>
            <person name="Eichhorn A."/>
            <person name="Ewing E."/>
            <person name="Shahan R."/>
            <person name="Soriano D."/>
            <person name="Stewart S."/>
            <person name="VanMol K."/>
            <person name="Walker R."/>
            <person name="Walters P."/>
            <person name="Elshahed M.S."/>
            <person name="Youssef N.H."/>
        </authorList>
    </citation>
    <scope>NUCLEOTIDE SEQUENCE</scope>
    <source>
        <strain evidence="10">Zod_Metabat.24</strain>
    </source>
</reference>
<dbReference type="InterPro" id="IPR001789">
    <property type="entry name" value="Sig_transdc_resp-reg_receiver"/>
</dbReference>
<dbReference type="PANTHER" id="PTHR32071">
    <property type="entry name" value="TRANSCRIPTIONAL REGULATORY PROTEIN"/>
    <property type="match status" value="1"/>
</dbReference>
<evidence type="ECO:0000313" key="10">
    <source>
        <dbReference type="EMBL" id="MBN1572476.1"/>
    </source>
</evidence>
<name>A0A9D8PKC5_9DELT</name>
<dbReference type="PRINTS" id="PR01590">
    <property type="entry name" value="HTHFIS"/>
</dbReference>
<dbReference type="InterPro" id="IPR011006">
    <property type="entry name" value="CheY-like_superfamily"/>
</dbReference>
<dbReference type="InterPro" id="IPR009057">
    <property type="entry name" value="Homeodomain-like_sf"/>
</dbReference>
<dbReference type="GO" id="GO:0006355">
    <property type="term" value="P:regulation of DNA-templated transcription"/>
    <property type="evidence" value="ECO:0007669"/>
    <property type="project" value="InterPro"/>
</dbReference>
<dbReference type="InterPro" id="IPR002078">
    <property type="entry name" value="Sigma_54_int"/>
</dbReference>
<dbReference type="SUPFAM" id="SSF52540">
    <property type="entry name" value="P-loop containing nucleoside triphosphate hydrolases"/>
    <property type="match status" value="1"/>
</dbReference>
<keyword evidence="1 7" id="KW-0597">Phosphoprotein</keyword>
<dbReference type="Gene3D" id="1.10.8.60">
    <property type="match status" value="1"/>
</dbReference>
<evidence type="ECO:0000313" key="11">
    <source>
        <dbReference type="Proteomes" id="UP000809273"/>
    </source>
</evidence>
<dbReference type="InterPro" id="IPR025662">
    <property type="entry name" value="Sigma_54_int_dom_ATP-bd_1"/>
</dbReference>
<dbReference type="InterPro" id="IPR027417">
    <property type="entry name" value="P-loop_NTPase"/>
</dbReference>
<evidence type="ECO:0000256" key="6">
    <source>
        <dbReference type="ARBA" id="ARBA00023163"/>
    </source>
</evidence>
<dbReference type="Pfam" id="PF02954">
    <property type="entry name" value="HTH_8"/>
    <property type="match status" value="1"/>
</dbReference>
<evidence type="ECO:0000256" key="7">
    <source>
        <dbReference type="PROSITE-ProRule" id="PRU00169"/>
    </source>
</evidence>
<dbReference type="PROSITE" id="PS50045">
    <property type="entry name" value="SIGMA54_INTERACT_4"/>
    <property type="match status" value="1"/>
</dbReference>
<dbReference type="Pfam" id="PF25601">
    <property type="entry name" value="AAA_lid_14"/>
    <property type="match status" value="1"/>
</dbReference>
<feature type="modified residue" description="4-aspartylphosphate" evidence="7">
    <location>
        <position position="60"/>
    </location>
</feature>
<evidence type="ECO:0000259" key="9">
    <source>
        <dbReference type="PROSITE" id="PS50110"/>
    </source>
</evidence>
<dbReference type="PROSITE" id="PS50110">
    <property type="entry name" value="RESPONSE_REGULATORY"/>
    <property type="match status" value="1"/>
</dbReference>
<dbReference type="Gene3D" id="3.40.50.300">
    <property type="entry name" value="P-loop containing nucleotide triphosphate hydrolases"/>
    <property type="match status" value="1"/>
</dbReference>
<proteinExistence type="predicted"/>
<dbReference type="InterPro" id="IPR025944">
    <property type="entry name" value="Sigma_54_int_dom_CS"/>
</dbReference>
<sequence>MEEERAVKVSRILVVDDEPSMRNFLDIMLKKEGYEVDLAVDGKQALSLVESKIYDLVITDIMMPGIGGTEVLKGVKEVHPETMVIMITAYASTESAVEAMKEGAYDYILKPFNVDEIKVIIGNALDKGRLERENILLRRELGKEYSFENIIGISSEMLKVFSLINRVADTKTNILITGESGTGKELVARAIHNKSGRKNKPFVVINCGGIPENLLESDLFGHVKGAFTGAVTHKEGLFEVADTGTIFLDEVGELTPSIQVKLLRAIQERTFKRVGGTEDISVDVRIIAATNKELEKEIMAGRFREDLYYRLNVIEIKLPLLKDRKEDIPILAHHFMEKFSLEQRKKIMKISSYAMDVLKEYSFPGNVRELENIIERSVALESSNIVLPESLSLSMKKVFDGSELEKGRDLFTNGFSMENYIEDIEKKLIVQALNRAGGKKKEAARILGTSYWVLLRKIEKYDIK</sequence>
<keyword evidence="6" id="KW-0804">Transcription</keyword>
<dbReference type="Gene3D" id="1.10.10.60">
    <property type="entry name" value="Homeodomain-like"/>
    <property type="match status" value="1"/>
</dbReference>
<dbReference type="Proteomes" id="UP000809273">
    <property type="component" value="Unassembled WGS sequence"/>
</dbReference>
<dbReference type="SUPFAM" id="SSF52172">
    <property type="entry name" value="CheY-like"/>
    <property type="match status" value="1"/>
</dbReference>
<dbReference type="PANTHER" id="PTHR32071:SF113">
    <property type="entry name" value="ALGINATE BIOSYNTHESIS TRANSCRIPTIONAL REGULATORY PROTEIN ALGB"/>
    <property type="match status" value="1"/>
</dbReference>
<organism evidence="10 11">
    <name type="scientific">Candidatus Zymogenus saltonus</name>
    <dbReference type="NCBI Taxonomy" id="2844893"/>
    <lineage>
        <taxon>Bacteria</taxon>
        <taxon>Deltaproteobacteria</taxon>
        <taxon>Candidatus Zymogenia</taxon>
        <taxon>Candidatus Zymogeniales</taxon>
        <taxon>Candidatus Zymogenaceae</taxon>
        <taxon>Candidatus Zymogenus</taxon>
    </lineage>
</organism>
<dbReference type="InterPro" id="IPR003593">
    <property type="entry name" value="AAA+_ATPase"/>
</dbReference>
<feature type="domain" description="Response regulatory" evidence="9">
    <location>
        <begin position="11"/>
        <end position="125"/>
    </location>
</feature>
<gene>
    <name evidence="10" type="ORF">JW984_04685</name>
</gene>
<dbReference type="Pfam" id="PF00158">
    <property type="entry name" value="Sigma54_activat"/>
    <property type="match status" value="1"/>
</dbReference>
<dbReference type="FunFam" id="3.40.50.2300:FF:000018">
    <property type="entry name" value="DNA-binding transcriptional regulator NtrC"/>
    <property type="match status" value="1"/>
</dbReference>
<keyword evidence="5" id="KW-0238">DNA-binding</keyword>
<dbReference type="Pfam" id="PF00072">
    <property type="entry name" value="Response_reg"/>
    <property type="match status" value="1"/>
</dbReference>
<protein>
    <submittedName>
        <fullName evidence="10">Sigma-54-dependent Fis family transcriptional regulator</fullName>
    </submittedName>
</protein>
<reference evidence="10" key="2">
    <citation type="submission" date="2021-01" db="EMBL/GenBank/DDBJ databases">
        <authorList>
            <person name="Hahn C.R."/>
            <person name="Youssef N.H."/>
            <person name="Elshahed M."/>
        </authorList>
    </citation>
    <scope>NUCLEOTIDE SEQUENCE</scope>
    <source>
        <strain evidence="10">Zod_Metabat.24</strain>
    </source>
</reference>
<feature type="domain" description="Sigma-54 factor interaction" evidence="8">
    <location>
        <begin position="150"/>
        <end position="379"/>
    </location>
</feature>
<dbReference type="InterPro" id="IPR002197">
    <property type="entry name" value="HTH_Fis"/>
</dbReference>
<dbReference type="PROSITE" id="PS00676">
    <property type="entry name" value="SIGMA54_INTERACT_2"/>
    <property type="match status" value="1"/>
</dbReference>
<evidence type="ECO:0000259" key="8">
    <source>
        <dbReference type="PROSITE" id="PS50045"/>
    </source>
</evidence>
<dbReference type="Gene3D" id="3.40.50.2300">
    <property type="match status" value="1"/>
</dbReference>
<dbReference type="CDD" id="cd00009">
    <property type="entry name" value="AAA"/>
    <property type="match status" value="1"/>
</dbReference>
<dbReference type="PROSITE" id="PS00675">
    <property type="entry name" value="SIGMA54_INTERACT_1"/>
    <property type="match status" value="1"/>
</dbReference>
<dbReference type="EMBL" id="JAFGIX010000023">
    <property type="protein sequence ID" value="MBN1572476.1"/>
    <property type="molecule type" value="Genomic_DNA"/>
</dbReference>
<dbReference type="SMART" id="SM00448">
    <property type="entry name" value="REC"/>
    <property type="match status" value="1"/>
</dbReference>
<dbReference type="FunFam" id="3.40.50.300:FF:000006">
    <property type="entry name" value="DNA-binding transcriptional regulator NtrC"/>
    <property type="match status" value="1"/>
</dbReference>
<evidence type="ECO:0000256" key="3">
    <source>
        <dbReference type="ARBA" id="ARBA00022840"/>
    </source>
</evidence>
<comment type="caution">
    <text evidence="10">The sequence shown here is derived from an EMBL/GenBank/DDBJ whole genome shotgun (WGS) entry which is preliminary data.</text>
</comment>
<evidence type="ECO:0000256" key="1">
    <source>
        <dbReference type="ARBA" id="ARBA00022553"/>
    </source>
</evidence>
<evidence type="ECO:0000256" key="5">
    <source>
        <dbReference type="ARBA" id="ARBA00023125"/>
    </source>
</evidence>
<dbReference type="InterPro" id="IPR025943">
    <property type="entry name" value="Sigma_54_int_dom_ATP-bd_2"/>
</dbReference>
<dbReference type="SMART" id="SM00382">
    <property type="entry name" value="AAA"/>
    <property type="match status" value="1"/>
</dbReference>
<evidence type="ECO:0000256" key="4">
    <source>
        <dbReference type="ARBA" id="ARBA00023015"/>
    </source>
</evidence>
<dbReference type="SUPFAM" id="SSF46689">
    <property type="entry name" value="Homeodomain-like"/>
    <property type="match status" value="1"/>
</dbReference>
<dbReference type="GO" id="GO:0043565">
    <property type="term" value="F:sequence-specific DNA binding"/>
    <property type="evidence" value="ECO:0007669"/>
    <property type="project" value="InterPro"/>
</dbReference>
<dbReference type="InterPro" id="IPR058031">
    <property type="entry name" value="AAA_lid_NorR"/>
</dbReference>
<keyword evidence="2" id="KW-0547">Nucleotide-binding</keyword>
<evidence type="ECO:0000256" key="2">
    <source>
        <dbReference type="ARBA" id="ARBA00022741"/>
    </source>
</evidence>
<dbReference type="GO" id="GO:0000160">
    <property type="term" value="P:phosphorelay signal transduction system"/>
    <property type="evidence" value="ECO:0007669"/>
    <property type="project" value="InterPro"/>
</dbReference>
<accession>A0A9D8PKC5</accession>
<keyword evidence="3" id="KW-0067">ATP-binding</keyword>
<dbReference type="GO" id="GO:0005524">
    <property type="term" value="F:ATP binding"/>
    <property type="evidence" value="ECO:0007669"/>
    <property type="project" value="UniProtKB-KW"/>
</dbReference>
<dbReference type="AlphaFoldDB" id="A0A9D8PKC5"/>
<dbReference type="PROSITE" id="PS00688">
    <property type="entry name" value="SIGMA54_INTERACT_3"/>
    <property type="match status" value="1"/>
</dbReference>
<keyword evidence="4" id="KW-0805">Transcription regulation</keyword>